<accession>A0A8J2PB99</accession>
<protein>
    <recommendedName>
        <fullName evidence="3">Cytochrome P450</fullName>
    </recommendedName>
</protein>
<keyword evidence="2" id="KW-1185">Reference proteome</keyword>
<gene>
    <name evidence="1" type="ORF">AFUS01_LOCUS19295</name>
</gene>
<evidence type="ECO:0008006" key="3">
    <source>
        <dbReference type="Google" id="ProtNLM"/>
    </source>
</evidence>
<dbReference type="Proteomes" id="UP000708208">
    <property type="component" value="Unassembled WGS sequence"/>
</dbReference>
<evidence type="ECO:0000313" key="2">
    <source>
        <dbReference type="Proteomes" id="UP000708208"/>
    </source>
</evidence>
<evidence type="ECO:0000313" key="1">
    <source>
        <dbReference type="EMBL" id="CAG7730671.1"/>
    </source>
</evidence>
<reference evidence="1" key="1">
    <citation type="submission" date="2021-06" db="EMBL/GenBank/DDBJ databases">
        <authorList>
            <person name="Hodson N. C."/>
            <person name="Mongue J. A."/>
            <person name="Jaron S. K."/>
        </authorList>
    </citation>
    <scope>NUCLEOTIDE SEQUENCE</scope>
</reference>
<proteinExistence type="predicted"/>
<name>A0A8J2PB99_9HEXA</name>
<comment type="caution">
    <text evidence="1">The sequence shown here is derived from an EMBL/GenBank/DDBJ whole genome shotgun (WGS) entry which is preliminary data.</text>
</comment>
<organism evidence="1 2">
    <name type="scientific">Allacma fusca</name>
    <dbReference type="NCBI Taxonomy" id="39272"/>
    <lineage>
        <taxon>Eukaryota</taxon>
        <taxon>Metazoa</taxon>
        <taxon>Ecdysozoa</taxon>
        <taxon>Arthropoda</taxon>
        <taxon>Hexapoda</taxon>
        <taxon>Collembola</taxon>
        <taxon>Symphypleona</taxon>
        <taxon>Sminthuridae</taxon>
        <taxon>Allacma</taxon>
    </lineage>
</organism>
<sequence>MSEHMIEATDDMLNLLKKDVDSAPNGQFQDFNIYEEIFLIALDAFARCSLNIKIKDPRSTDNEFSKAFSELIPEVLPFVTTVVNLFPWLMKFVEGFSSKQLDGFFFRIFRK</sequence>
<dbReference type="AlphaFoldDB" id="A0A8J2PB99"/>
<dbReference type="EMBL" id="CAJVCH010197964">
    <property type="protein sequence ID" value="CAG7730671.1"/>
    <property type="molecule type" value="Genomic_DNA"/>
</dbReference>
<feature type="non-terminal residue" evidence="1">
    <location>
        <position position="1"/>
    </location>
</feature>